<keyword evidence="3" id="KW-1185">Reference proteome</keyword>
<feature type="chain" id="PRO_5015523354" description="Secreted protein" evidence="1">
    <location>
        <begin position="23"/>
        <end position="164"/>
    </location>
</feature>
<evidence type="ECO:0000313" key="2">
    <source>
        <dbReference type="EMBL" id="PPK85152.1"/>
    </source>
</evidence>
<sequence length="164" mass="18128">MTTLRCLLFFALCGFFTSGAQAQDFGSALGVRLGSPLSVSYKNFLSRTSALEVYAGIRNYGEYGWFSINGAYQVHTDIAQVYGLQWYYGGGAGLQFWNYDRTVENSVTLGLSGYLGLQYTFYGAPVTLSLDWVPTLFVGRKLDDDIRAFGAGHGALAVRYILFR</sequence>
<accession>A0A2S6I1V0</accession>
<protein>
    <recommendedName>
        <fullName evidence="4">Secreted protein</fullName>
    </recommendedName>
</protein>
<dbReference type="RefSeq" id="WP_104419666.1">
    <property type="nucleotide sequence ID" value="NZ_PTJC01000006.1"/>
</dbReference>
<feature type="signal peptide" evidence="1">
    <location>
        <begin position="1"/>
        <end position="22"/>
    </location>
</feature>
<name>A0A2S6I1V0_9BACT</name>
<organism evidence="2 3">
    <name type="scientific">Neolewinella xylanilytica</name>
    <dbReference type="NCBI Taxonomy" id="1514080"/>
    <lineage>
        <taxon>Bacteria</taxon>
        <taxon>Pseudomonadati</taxon>
        <taxon>Bacteroidota</taxon>
        <taxon>Saprospiria</taxon>
        <taxon>Saprospirales</taxon>
        <taxon>Lewinellaceae</taxon>
        <taxon>Neolewinella</taxon>
    </lineage>
</organism>
<dbReference type="AlphaFoldDB" id="A0A2S6I1V0"/>
<keyword evidence="1" id="KW-0732">Signal</keyword>
<evidence type="ECO:0000256" key="1">
    <source>
        <dbReference type="SAM" id="SignalP"/>
    </source>
</evidence>
<comment type="caution">
    <text evidence="2">The sequence shown here is derived from an EMBL/GenBank/DDBJ whole genome shotgun (WGS) entry which is preliminary data.</text>
</comment>
<gene>
    <name evidence="2" type="ORF">CLV84_2044</name>
</gene>
<reference evidence="2 3" key="1">
    <citation type="submission" date="2018-02" db="EMBL/GenBank/DDBJ databases">
        <title>Genomic Encyclopedia of Archaeal and Bacterial Type Strains, Phase II (KMG-II): from individual species to whole genera.</title>
        <authorList>
            <person name="Goeker M."/>
        </authorList>
    </citation>
    <scope>NUCLEOTIDE SEQUENCE [LARGE SCALE GENOMIC DNA]</scope>
    <source>
        <strain evidence="2 3">DSM 29526</strain>
    </source>
</reference>
<dbReference type="Proteomes" id="UP000237662">
    <property type="component" value="Unassembled WGS sequence"/>
</dbReference>
<evidence type="ECO:0000313" key="3">
    <source>
        <dbReference type="Proteomes" id="UP000237662"/>
    </source>
</evidence>
<dbReference type="OrthoDB" id="978645at2"/>
<evidence type="ECO:0008006" key="4">
    <source>
        <dbReference type="Google" id="ProtNLM"/>
    </source>
</evidence>
<dbReference type="EMBL" id="PTJC01000006">
    <property type="protein sequence ID" value="PPK85152.1"/>
    <property type="molecule type" value="Genomic_DNA"/>
</dbReference>
<proteinExistence type="predicted"/>